<keyword evidence="3" id="KW-1185">Reference proteome</keyword>
<evidence type="ECO:0000259" key="1">
    <source>
        <dbReference type="Pfam" id="PF04447"/>
    </source>
</evidence>
<dbReference type="Pfam" id="PF04447">
    <property type="entry name" value="dATP-dGTP_PPHyd"/>
    <property type="match status" value="1"/>
</dbReference>
<proteinExistence type="predicted"/>
<sequence>MTPPLQTFDLIAYLHHHETFSEKTFGPGHHTKELLAHLHKEIRELEATPLDLDEWLDVALLALDGALRAGFAPEDIARALTAKQTLNENATWPDWRTAADGSTRF</sequence>
<dbReference type="InterPro" id="IPR007538">
    <property type="entry name" value="dATP/dGTP_dipphydrolase_MazZ"/>
</dbReference>
<reference evidence="2" key="1">
    <citation type="submission" date="2022-01" db="EMBL/GenBank/DDBJ databases">
        <authorList>
            <person name="Jo J.-H."/>
            <person name="Im W.-T."/>
        </authorList>
    </citation>
    <scope>NUCLEOTIDE SEQUENCE</scope>
    <source>
        <strain evidence="2">XY25</strain>
    </source>
</reference>
<dbReference type="RefSeq" id="WP_275709527.1">
    <property type="nucleotide sequence ID" value="NZ_JAKLTN010000001.1"/>
</dbReference>
<dbReference type="EMBL" id="JAKLTN010000001">
    <property type="protein sequence ID" value="MCG2577011.1"/>
    <property type="molecule type" value="Genomic_DNA"/>
</dbReference>
<name>A0ABS9K1L3_9RHOO</name>
<protein>
    <submittedName>
        <fullName evidence="2">DUF550 domain-containing protein</fullName>
    </submittedName>
</protein>
<feature type="domain" description="dATP/dGTP diphosphohydrolase MazZ" evidence="1">
    <location>
        <begin position="16"/>
        <end position="99"/>
    </location>
</feature>
<evidence type="ECO:0000313" key="3">
    <source>
        <dbReference type="Proteomes" id="UP001165384"/>
    </source>
</evidence>
<organism evidence="2 3">
    <name type="scientific">Dechloromonas hankyongensis</name>
    <dbReference type="NCBI Taxonomy" id="2908002"/>
    <lineage>
        <taxon>Bacteria</taxon>
        <taxon>Pseudomonadati</taxon>
        <taxon>Pseudomonadota</taxon>
        <taxon>Betaproteobacteria</taxon>
        <taxon>Rhodocyclales</taxon>
        <taxon>Azonexaceae</taxon>
        <taxon>Dechloromonas</taxon>
    </lineage>
</organism>
<evidence type="ECO:0000313" key="2">
    <source>
        <dbReference type="EMBL" id="MCG2577011.1"/>
    </source>
</evidence>
<comment type="caution">
    <text evidence="2">The sequence shown here is derived from an EMBL/GenBank/DDBJ whole genome shotgun (WGS) entry which is preliminary data.</text>
</comment>
<dbReference type="Proteomes" id="UP001165384">
    <property type="component" value="Unassembled WGS sequence"/>
</dbReference>
<gene>
    <name evidence="2" type="ORF">LZ012_08380</name>
</gene>
<accession>A0ABS9K1L3</accession>